<feature type="compositionally biased region" description="Low complexity" evidence="1">
    <location>
        <begin position="1"/>
        <end position="19"/>
    </location>
</feature>
<evidence type="ECO:0000256" key="2">
    <source>
        <dbReference type="SAM" id="Phobius"/>
    </source>
</evidence>
<keyword evidence="2" id="KW-0812">Transmembrane</keyword>
<proteinExistence type="predicted"/>
<feature type="region of interest" description="Disordered" evidence="1">
    <location>
        <begin position="1"/>
        <end position="20"/>
    </location>
</feature>
<evidence type="ECO:0000256" key="1">
    <source>
        <dbReference type="SAM" id="MobiDB-lite"/>
    </source>
</evidence>
<gene>
    <name evidence="3" type="ORF">PDIGIT_LOCUS7544</name>
</gene>
<keyword evidence="2" id="KW-1133">Transmembrane helix</keyword>
<keyword evidence="4" id="KW-1185">Reference proteome</keyword>
<keyword evidence="2" id="KW-0472">Membrane</keyword>
<dbReference type="EMBL" id="CAOQHR010000005">
    <property type="protein sequence ID" value="CAI6334484.1"/>
    <property type="molecule type" value="Genomic_DNA"/>
</dbReference>
<evidence type="ECO:0000313" key="3">
    <source>
        <dbReference type="EMBL" id="CAI6334484.1"/>
    </source>
</evidence>
<feature type="transmembrane region" description="Helical" evidence="2">
    <location>
        <begin position="38"/>
        <end position="57"/>
    </location>
</feature>
<organism evidence="3 4">
    <name type="scientific">Periconia digitata</name>
    <dbReference type="NCBI Taxonomy" id="1303443"/>
    <lineage>
        <taxon>Eukaryota</taxon>
        <taxon>Fungi</taxon>
        <taxon>Dikarya</taxon>
        <taxon>Ascomycota</taxon>
        <taxon>Pezizomycotina</taxon>
        <taxon>Dothideomycetes</taxon>
        <taxon>Pleosporomycetidae</taxon>
        <taxon>Pleosporales</taxon>
        <taxon>Massarineae</taxon>
        <taxon>Periconiaceae</taxon>
        <taxon>Periconia</taxon>
    </lineage>
</organism>
<protein>
    <submittedName>
        <fullName evidence="3">Uncharacterized protein</fullName>
    </submittedName>
</protein>
<dbReference type="Proteomes" id="UP001152607">
    <property type="component" value="Unassembled WGS sequence"/>
</dbReference>
<dbReference type="AlphaFoldDB" id="A0A9W4UFP4"/>
<sequence>MCAYHNHSSSPSLSEYNSPRHLPTSYPSITRVLCTSMIPYYFIHPVIPFLLLLLLLLPHPLSFFQFSNHSHSPPSTIFPTLTRAVFVQSSAKRTQKPRHEAVQLFLRYTSTTTTNILAAATPEAVIRNHPRKE</sequence>
<comment type="caution">
    <text evidence="3">The sequence shown here is derived from an EMBL/GenBank/DDBJ whole genome shotgun (WGS) entry which is preliminary data.</text>
</comment>
<reference evidence="3" key="1">
    <citation type="submission" date="2023-01" db="EMBL/GenBank/DDBJ databases">
        <authorList>
            <person name="Van Ghelder C."/>
            <person name="Rancurel C."/>
        </authorList>
    </citation>
    <scope>NUCLEOTIDE SEQUENCE</scope>
    <source>
        <strain evidence="3">CNCM I-4278</strain>
    </source>
</reference>
<name>A0A9W4UFP4_9PLEO</name>
<evidence type="ECO:0000313" key="4">
    <source>
        <dbReference type="Proteomes" id="UP001152607"/>
    </source>
</evidence>
<accession>A0A9W4UFP4</accession>